<keyword evidence="2" id="KW-0442">Lipid degradation</keyword>
<proteinExistence type="predicted"/>
<evidence type="ECO:0000256" key="1">
    <source>
        <dbReference type="ARBA" id="ARBA00022801"/>
    </source>
</evidence>
<evidence type="ECO:0000259" key="4">
    <source>
        <dbReference type="Pfam" id="PF07176"/>
    </source>
</evidence>
<dbReference type="Pfam" id="PF07176">
    <property type="entry name" value="DUF1400"/>
    <property type="match status" value="1"/>
</dbReference>
<comment type="caution">
    <text evidence="5">The sequence shown here is derived from an EMBL/GenBank/DDBJ whole genome shotgun (WGS) entry which is preliminary data.</text>
</comment>
<dbReference type="EMBL" id="JAHHHV010000007">
    <property type="protein sequence ID" value="MBW4464170.1"/>
    <property type="molecule type" value="Genomic_DNA"/>
</dbReference>
<dbReference type="SUPFAM" id="SSF53474">
    <property type="entry name" value="alpha/beta-Hydrolases"/>
    <property type="match status" value="1"/>
</dbReference>
<feature type="domain" description="DUF1400" evidence="4">
    <location>
        <begin position="50"/>
        <end position="176"/>
    </location>
</feature>
<evidence type="ECO:0000313" key="5">
    <source>
        <dbReference type="EMBL" id="MBW4464170.1"/>
    </source>
</evidence>
<dbReference type="InterPro" id="IPR029058">
    <property type="entry name" value="AB_hydrolase_fold"/>
</dbReference>
<reference evidence="5" key="2">
    <citation type="journal article" date="2022" name="Microbiol. Resour. Announc.">
        <title>Metagenome Sequencing to Explore Phylogenomics of Terrestrial Cyanobacteria.</title>
        <authorList>
            <person name="Ward R.D."/>
            <person name="Stajich J.E."/>
            <person name="Johansen J.R."/>
            <person name="Huntemann M."/>
            <person name="Clum A."/>
            <person name="Foster B."/>
            <person name="Foster B."/>
            <person name="Roux S."/>
            <person name="Palaniappan K."/>
            <person name="Varghese N."/>
            <person name="Mukherjee S."/>
            <person name="Reddy T.B.K."/>
            <person name="Daum C."/>
            <person name="Copeland A."/>
            <person name="Chen I.A."/>
            <person name="Ivanova N.N."/>
            <person name="Kyrpides N.C."/>
            <person name="Shapiro N."/>
            <person name="Eloe-Fadrosh E.A."/>
            <person name="Pietrasiak N."/>
        </authorList>
    </citation>
    <scope>NUCLEOTIDE SEQUENCE</scope>
    <source>
        <strain evidence="5">GSE-TBD4-15B</strain>
    </source>
</reference>
<accession>A0A951P7Z8</accession>
<dbReference type="Gene3D" id="3.40.50.1820">
    <property type="entry name" value="alpha/beta hydrolase"/>
    <property type="match status" value="1"/>
</dbReference>
<keyword evidence="3" id="KW-0443">Lipid metabolism</keyword>
<dbReference type="GO" id="GO:0016042">
    <property type="term" value="P:lipid catabolic process"/>
    <property type="evidence" value="ECO:0007669"/>
    <property type="project" value="UniProtKB-KW"/>
</dbReference>
<dbReference type="AlphaFoldDB" id="A0A951P7Z8"/>
<gene>
    <name evidence="5" type="ORF">KME07_01865</name>
</gene>
<organism evidence="5 6">
    <name type="scientific">Pegethrix bostrychoides GSE-TBD4-15B</name>
    <dbReference type="NCBI Taxonomy" id="2839662"/>
    <lineage>
        <taxon>Bacteria</taxon>
        <taxon>Bacillati</taxon>
        <taxon>Cyanobacteriota</taxon>
        <taxon>Cyanophyceae</taxon>
        <taxon>Oculatellales</taxon>
        <taxon>Oculatellaceae</taxon>
        <taxon>Pegethrix</taxon>
    </lineage>
</organism>
<protein>
    <submittedName>
        <fullName evidence="5">Alpha/beta hydrolase</fullName>
    </submittedName>
</protein>
<reference evidence="5" key="1">
    <citation type="submission" date="2021-05" db="EMBL/GenBank/DDBJ databases">
        <authorList>
            <person name="Pietrasiak N."/>
            <person name="Ward R."/>
            <person name="Stajich J.E."/>
            <person name="Kurbessoian T."/>
        </authorList>
    </citation>
    <scope>NUCLEOTIDE SEQUENCE</scope>
    <source>
        <strain evidence="5">GSE-TBD4-15B</strain>
    </source>
</reference>
<sequence>MSQPSRASLRFGSRYGLQRAVCQFTLRLLLGLSLTLLLAWPTLLALPIQAAERIYFSFGLLERSISVASLEAYAETGQVGSDLARFLNFLTPEQQVELRTALTVSHQLSPVAVSQSFYEPMGEQVLSYIGNLIQTGKRQNGLFALRSALILAAGQPGGFTLLDVLHQFPTRGIRFDLKVALEALRQGERFFNQTNAVIDGIEQLAQQSQPSTPLDISDLPDLRQPGTVAFSKQSFTLTDASRNHSFPVDLYLPQFSSPQFSSERVPVVVLSHGLGSSRADFADVAEHFASYGFAVAMPQHVNSDFELQQAVLAGRASELFRVSEFVDRPKDVSFLLDALEQRNQTEWQNRLDLQQVAAIGHSFGGYTALALGGATVDFDNLRQNCSRSTFTASFNPSLLLQCRALEANPADREQLAAGLGDPRVKLVIAFNPVNAYIFGAKGLGKIQVPIVMGGSGYDPAAPLVPEQATAFVWLTSPEKYLLLARGGAHIPQLTALINRFLSPGIDADQLAEEIELFRSNARALMLAFLEVYLANSDTFERYLQPFNVETLGDPPFTFSLIHELREADLAQMLRAGSR</sequence>
<dbReference type="InterPro" id="IPR010802">
    <property type="entry name" value="DUF1400"/>
</dbReference>
<dbReference type="GO" id="GO:0003847">
    <property type="term" value="F:1-alkyl-2-acetylglycerophosphocholine esterase activity"/>
    <property type="evidence" value="ECO:0007669"/>
    <property type="project" value="TreeGrafter"/>
</dbReference>
<dbReference type="PANTHER" id="PTHR10272">
    <property type="entry name" value="PLATELET-ACTIVATING FACTOR ACETYLHYDROLASE"/>
    <property type="match status" value="1"/>
</dbReference>
<evidence type="ECO:0000313" key="6">
    <source>
        <dbReference type="Proteomes" id="UP000707356"/>
    </source>
</evidence>
<dbReference type="Pfam" id="PF03403">
    <property type="entry name" value="PAF-AH_p_II"/>
    <property type="match status" value="1"/>
</dbReference>
<evidence type="ECO:0000256" key="3">
    <source>
        <dbReference type="ARBA" id="ARBA00023098"/>
    </source>
</evidence>
<dbReference type="Proteomes" id="UP000707356">
    <property type="component" value="Unassembled WGS sequence"/>
</dbReference>
<evidence type="ECO:0000256" key="2">
    <source>
        <dbReference type="ARBA" id="ARBA00022963"/>
    </source>
</evidence>
<keyword evidence="1 5" id="KW-0378">Hydrolase</keyword>
<name>A0A951P7Z8_9CYAN</name>
<dbReference type="PANTHER" id="PTHR10272:SF13">
    <property type="entry name" value="POLY(ETHYLENE TEREPHTHALATE) HYDROLASE"/>
    <property type="match status" value="1"/>
</dbReference>